<dbReference type="PROSITE" id="PS50113">
    <property type="entry name" value="PAC"/>
    <property type="match status" value="1"/>
</dbReference>
<dbReference type="SUPFAM" id="SSF55073">
    <property type="entry name" value="Nucleotide cyclase"/>
    <property type="match status" value="1"/>
</dbReference>
<dbReference type="InterPro" id="IPR035965">
    <property type="entry name" value="PAS-like_dom_sf"/>
</dbReference>
<comment type="caution">
    <text evidence="6">The sequence shown here is derived from an EMBL/GenBank/DDBJ whole genome shotgun (WGS) entry which is preliminary data.</text>
</comment>
<dbReference type="InterPro" id="IPR029787">
    <property type="entry name" value="Nucleotide_cyclase"/>
</dbReference>
<name>A0A7U8GTG0_NEPCE</name>
<dbReference type="AlphaFoldDB" id="A0A7U8GTG0"/>
<comment type="cofactor">
    <cofactor evidence="1">
        <name>Mg(2+)</name>
        <dbReference type="ChEBI" id="CHEBI:18420"/>
    </cofactor>
</comment>
<dbReference type="Proteomes" id="UP000002171">
    <property type="component" value="Unassembled WGS sequence"/>
</dbReference>
<dbReference type="GO" id="GO:0005886">
    <property type="term" value="C:plasma membrane"/>
    <property type="evidence" value="ECO:0007669"/>
    <property type="project" value="TreeGrafter"/>
</dbReference>
<feature type="domain" description="GGDEF" evidence="5">
    <location>
        <begin position="291"/>
        <end position="427"/>
    </location>
</feature>
<organism evidence="6 7">
    <name type="scientific">Neptuniibacter caesariensis</name>
    <dbReference type="NCBI Taxonomy" id="207954"/>
    <lineage>
        <taxon>Bacteria</taxon>
        <taxon>Pseudomonadati</taxon>
        <taxon>Pseudomonadota</taxon>
        <taxon>Gammaproteobacteria</taxon>
        <taxon>Oceanospirillales</taxon>
        <taxon>Oceanospirillaceae</taxon>
        <taxon>Neptuniibacter</taxon>
    </lineage>
</organism>
<protein>
    <recommendedName>
        <fullName evidence="2">diguanylate cyclase</fullName>
        <ecNumber evidence="2">2.7.7.65</ecNumber>
    </recommendedName>
</protein>
<dbReference type="Gene3D" id="3.30.70.270">
    <property type="match status" value="1"/>
</dbReference>
<dbReference type="Pfam" id="PF08447">
    <property type="entry name" value="PAS_3"/>
    <property type="match status" value="1"/>
</dbReference>
<evidence type="ECO:0000256" key="2">
    <source>
        <dbReference type="ARBA" id="ARBA00012528"/>
    </source>
</evidence>
<dbReference type="SUPFAM" id="SSF55785">
    <property type="entry name" value="PYP-like sensor domain (PAS domain)"/>
    <property type="match status" value="2"/>
</dbReference>
<dbReference type="InterPro" id="IPR013655">
    <property type="entry name" value="PAS_fold_3"/>
</dbReference>
<proteinExistence type="predicted"/>
<dbReference type="InterPro" id="IPR043128">
    <property type="entry name" value="Rev_trsase/Diguanyl_cyclase"/>
</dbReference>
<dbReference type="CDD" id="cd01949">
    <property type="entry name" value="GGDEF"/>
    <property type="match status" value="1"/>
</dbReference>
<sequence length="427" mass="49184">MDNSHILNLLPYGIAEFTAEEGRYLFFNEQEKVLRGLSAETLRSTSIFELYPTEQAEALKHCFQKCSAADEGNEFFFTYQKNNRHYQMRLVKSKDSILSILSDITSEHHLKEKALEDQETIKCLNDAVNGANIGCWDFYPQEGRIIANETWVTQKKYPDSEFRESDAIFSEVIDGLERWSSIVHPDDLEPTVELIEKHLNGETEVYDARFRMICGDGKWRWIHDVGKVFQRDEQGNAIRMNGVHIDISEARALEEKIEKLAVTDSLTGLFNRRNFEYLSDSLIERAKRENSFFCLIILDIDHFKQYNDTYGHLEGDEVLKKISQTLRKNVRRGNDYCFRVGGEEFAVIFTERTKGAATALAERIKNEVESLAIPHKHNGASQYVTISLGLMMTKDFTDEDPISAIYQHTDELLYKAKESGRNKLISG</sequence>
<dbReference type="EMBL" id="AAOW01000003">
    <property type="protein sequence ID" value="EAR62293.1"/>
    <property type="molecule type" value="Genomic_DNA"/>
</dbReference>
<gene>
    <name evidence="6" type="ORF">MED92_14688</name>
</gene>
<dbReference type="NCBIfam" id="TIGR00229">
    <property type="entry name" value="sensory_box"/>
    <property type="match status" value="1"/>
</dbReference>
<keyword evidence="6" id="KW-0808">Transferase</keyword>
<accession>A0A7U8GTG0</accession>
<evidence type="ECO:0000313" key="7">
    <source>
        <dbReference type="Proteomes" id="UP000002171"/>
    </source>
</evidence>
<evidence type="ECO:0000256" key="1">
    <source>
        <dbReference type="ARBA" id="ARBA00001946"/>
    </source>
</evidence>
<dbReference type="InterPro" id="IPR000700">
    <property type="entry name" value="PAS-assoc_C"/>
</dbReference>
<dbReference type="CDD" id="cd00130">
    <property type="entry name" value="PAS"/>
    <property type="match status" value="2"/>
</dbReference>
<dbReference type="InterPro" id="IPR000160">
    <property type="entry name" value="GGDEF_dom"/>
</dbReference>
<evidence type="ECO:0000313" key="6">
    <source>
        <dbReference type="EMBL" id="EAR62293.1"/>
    </source>
</evidence>
<keyword evidence="7" id="KW-1185">Reference proteome</keyword>
<dbReference type="OrthoDB" id="9776960at2"/>
<dbReference type="PANTHER" id="PTHR45138">
    <property type="entry name" value="REGULATORY COMPONENTS OF SENSORY TRANSDUCTION SYSTEM"/>
    <property type="match status" value="1"/>
</dbReference>
<dbReference type="SMART" id="SM00267">
    <property type="entry name" value="GGDEF"/>
    <property type="match status" value="1"/>
</dbReference>
<dbReference type="FunFam" id="3.30.70.270:FF:000001">
    <property type="entry name" value="Diguanylate cyclase domain protein"/>
    <property type="match status" value="1"/>
</dbReference>
<dbReference type="NCBIfam" id="TIGR00254">
    <property type="entry name" value="GGDEF"/>
    <property type="match status" value="1"/>
</dbReference>
<dbReference type="PANTHER" id="PTHR45138:SF9">
    <property type="entry name" value="DIGUANYLATE CYCLASE DGCM-RELATED"/>
    <property type="match status" value="1"/>
</dbReference>
<keyword evidence="6" id="KW-0418">Kinase</keyword>
<feature type="domain" description="PAC" evidence="4">
    <location>
        <begin position="206"/>
        <end position="259"/>
    </location>
</feature>
<dbReference type="InterPro" id="IPR001610">
    <property type="entry name" value="PAC"/>
</dbReference>
<dbReference type="GO" id="GO:1902201">
    <property type="term" value="P:negative regulation of bacterial-type flagellum-dependent cell motility"/>
    <property type="evidence" value="ECO:0007669"/>
    <property type="project" value="TreeGrafter"/>
</dbReference>
<dbReference type="InterPro" id="IPR050469">
    <property type="entry name" value="Diguanylate_Cyclase"/>
</dbReference>
<dbReference type="GO" id="GO:0016301">
    <property type="term" value="F:kinase activity"/>
    <property type="evidence" value="ECO:0007669"/>
    <property type="project" value="UniProtKB-KW"/>
</dbReference>
<evidence type="ECO:0000259" key="5">
    <source>
        <dbReference type="PROSITE" id="PS50887"/>
    </source>
</evidence>
<dbReference type="PROSITE" id="PS50887">
    <property type="entry name" value="GGDEF"/>
    <property type="match status" value="1"/>
</dbReference>
<dbReference type="SMART" id="SM00086">
    <property type="entry name" value="PAC"/>
    <property type="match status" value="1"/>
</dbReference>
<dbReference type="GO" id="GO:0052621">
    <property type="term" value="F:diguanylate cyclase activity"/>
    <property type="evidence" value="ECO:0007669"/>
    <property type="project" value="UniProtKB-EC"/>
</dbReference>
<dbReference type="Pfam" id="PF00990">
    <property type="entry name" value="GGDEF"/>
    <property type="match status" value="1"/>
</dbReference>
<reference evidence="6 7" key="1">
    <citation type="submission" date="2006-02" db="EMBL/GenBank/DDBJ databases">
        <authorList>
            <person name="Pinhassi J."/>
            <person name="Pedros-Alio C."/>
            <person name="Ferriera S."/>
            <person name="Johnson J."/>
            <person name="Kravitz S."/>
            <person name="Halpern A."/>
            <person name="Remington K."/>
            <person name="Beeson K."/>
            <person name="Tran B."/>
            <person name="Rogers Y.-H."/>
            <person name="Friedman R."/>
            <person name="Venter J.C."/>
        </authorList>
    </citation>
    <scope>NUCLEOTIDE SEQUENCE [LARGE SCALE GENOMIC DNA]</scope>
    <source>
        <strain evidence="6 7">MED92</strain>
    </source>
</reference>
<evidence type="ECO:0000256" key="3">
    <source>
        <dbReference type="ARBA" id="ARBA00034247"/>
    </source>
</evidence>
<evidence type="ECO:0000259" key="4">
    <source>
        <dbReference type="PROSITE" id="PS50113"/>
    </source>
</evidence>
<dbReference type="Gene3D" id="3.30.450.20">
    <property type="entry name" value="PAS domain"/>
    <property type="match status" value="2"/>
</dbReference>
<dbReference type="RefSeq" id="WP_007020603.1">
    <property type="nucleotide sequence ID" value="NZ_CH724125.1"/>
</dbReference>
<dbReference type="GO" id="GO:0043709">
    <property type="term" value="P:cell adhesion involved in single-species biofilm formation"/>
    <property type="evidence" value="ECO:0007669"/>
    <property type="project" value="TreeGrafter"/>
</dbReference>
<dbReference type="InterPro" id="IPR000014">
    <property type="entry name" value="PAS"/>
</dbReference>
<comment type="catalytic activity">
    <reaction evidence="3">
        <text>2 GTP = 3',3'-c-di-GMP + 2 diphosphate</text>
        <dbReference type="Rhea" id="RHEA:24898"/>
        <dbReference type="ChEBI" id="CHEBI:33019"/>
        <dbReference type="ChEBI" id="CHEBI:37565"/>
        <dbReference type="ChEBI" id="CHEBI:58805"/>
        <dbReference type="EC" id="2.7.7.65"/>
    </reaction>
</comment>
<dbReference type="EC" id="2.7.7.65" evidence="2"/>